<accession>R7QBH3</accession>
<dbReference type="KEGG" id="ccp:CHC_T00003063001"/>
<sequence length="73" mass="8300">MRRSMQQTPVGVLLRIKLLTRTVARLASFSQNNDRSAACVCQAKLRLSRDVQQLFAKLSHRLASDERDRTGTK</sequence>
<dbReference type="Gramene" id="CDF35123">
    <property type="protein sequence ID" value="CDF35123"/>
    <property type="gene ID" value="CHC_T00003060001"/>
</dbReference>
<reference evidence="1" key="2">
    <citation type="journal article" date="2013" name="Proc. Natl. Acad. Sci. U.S.A.">
        <title>Genome structure and metabolic features in the red seaweed Chondrus crispus shed light on evolution of the Archaeplastida.</title>
        <authorList>
            <person name="Collen J."/>
            <person name="Porcel B."/>
            <person name="Carre W."/>
            <person name="Ball S.G."/>
            <person name="Chaparro C."/>
            <person name="Tonon T."/>
            <person name="Barbeyron T."/>
            <person name="Michel G."/>
            <person name="Noel B."/>
            <person name="Valentin K."/>
            <person name="Elias M."/>
            <person name="Artiguenave F."/>
            <person name="Arun A."/>
            <person name="Aury J.M."/>
            <person name="Barbosa-Neto J.F."/>
            <person name="Bothwell J.H."/>
            <person name="Bouget F.Y."/>
            <person name="Brillet L."/>
            <person name="Cabello-Hurtado F."/>
            <person name="Capella-Gutierrez S."/>
            <person name="Charrier B."/>
            <person name="Cladiere L."/>
            <person name="Cock J.M."/>
            <person name="Coelho S.M."/>
            <person name="Colleoni C."/>
            <person name="Czjzek M."/>
            <person name="Da Silva C."/>
            <person name="Delage L."/>
            <person name="Denoeud F."/>
            <person name="Deschamps P."/>
            <person name="Dittami S.M."/>
            <person name="Gabalden T."/>
            <person name="Gachon C.M."/>
            <person name="Groisillier A."/>
            <person name="Herve C."/>
            <person name="Jabbari K."/>
            <person name="Katinka M."/>
            <person name="Kloareg B."/>
            <person name="Kowalczyk N."/>
            <person name="Labadie K."/>
            <person name="Leblanc C."/>
            <person name="Lopez P.J."/>
            <person name="McLachlan D.H."/>
            <person name="Meslet-Cladiere L."/>
            <person name="Moustafa A."/>
            <person name="Nehr Z."/>
            <person name="Nyvall Collen P."/>
            <person name="Panaud O."/>
            <person name="Partensky F."/>
            <person name="Poulain J."/>
            <person name="Rensing S.A."/>
            <person name="Rousvoal S."/>
            <person name="Samson G."/>
            <person name="Symeonidi A."/>
            <person name="Weissenbach J."/>
            <person name="Zambounis A."/>
            <person name="Wincker P."/>
            <person name="Boyen C."/>
        </authorList>
    </citation>
    <scope>NUCLEOTIDE SEQUENCE [LARGE SCALE GENOMIC DNA]</scope>
    <source>
        <strain evidence="1">Stackhouse</strain>
    </source>
</reference>
<dbReference type="KEGG" id="ccp:CHC_T00003060001"/>
<dbReference type="EMBL" id="HG001718">
    <property type="protein sequence ID" value="CDF35123.1"/>
    <property type="molecule type" value="Genomic_DNA"/>
</dbReference>
<dbReference type="GeneID" id="17322648"/>
<evidence type="ECO:0000313" key="3">
    <source>
        <dbReference type="Proteomes" id="UP000012073"/>
    </source>
</evidence>
<dbReference type="AlphaFoldDB" id="R7QBH3"/>
<dbReference type="RefSeq" id="XP_005714945.1">
    <property type="nucleotide sequence ID" value="XM_005714888.1"/>
</dbReference>
<organism evidence="1 3">
    <name type="scientific">Chondrus crispus</name>
    <name type="common">Carrageen Irish moss</name>
    <name type="synonym">Polymorpha crispa</name>
    <dbReference type="NCBI Taxonomy" id="2769"/>
    <lineage>
        <taxon>Eukaryota</taxon>
        <taxon>Rhodophyta</taxon>
        <taxon>Florideophyceae</taxon>
        <taxon>Rhodymeniophycidae</taxon>
        <taxon>Gigartinales</taxon>
        <taxon>Gigartinaceae</taxon>
        <taxon>Chondrus</taxon>
    </lineage>
</organism>
<reference evidence="1" key="3">
    <citation type="submission" date="2013-05" db="EMBL/GenBank/DDBJ databases">
        <authorList>
            <person name="Genoscope - CEA"/>
        </authorList>
    </citation>
    <scope>NUCLEOTIDE SEQUENCE</scope>
    <source>
        <strain evidence="1">Stackhouse</strain>
    </source>
</reference>
<gene>
    <name evidence="1" type="ORF">CHC_T00003060001</name>
    <name evidence="2" type="ORF">CHC_T00003063001</name>
</gene>
<dbReference type="GeneID" id="17322651"/>
<dbReference type="EMBL" id="HG001718">
    <property type="protein sequence ID" value="CDF35126.1"/>
    <property type="molecule type" value="Genomic_DNA"/>
</dbReference>
<evidence type="ECO:0000313" key="2">
    <source>
        <dbReference type="EMBL" id="CDF35126.1"/>
    </source>
</evidence>
<reference evidence="3" key="1">
    <citation type="journal article" date="2013" name="Proc. Natl. Acad. Sci. U.S.A.">
        <title>Genome structure and metabolic features in the red seaweed Chondrus crispus shed light on evolution of the Archaeplastida.</title>
        <authorList>
            <person name="Collen J."/>
            <person name="Porcel B."/>
            <person name="Carre W."/>
            <person name="Ball S.G."/>
            <person name="Chaparro C."/>
            <person name="Tonon T."/>
            <person name="Barbeyron T."/>
            <person name="Michel G."/>
            <person name="Noel B."/>
            <person name="Valentin K."/>
            <person name="Elias M."/>
            <person name="Artiguenave F."/>
            <person name="Arun A."/>
            <person name="Aury J.M."/>
            <person name="Barbosa-Neto J.F."/>
            <person name="Bothwell J.H."/>
            <person name="Bouget F.Y."/>
            <person name="Brillet L."/>
            <person name="Cabello-Hurtado F."/>
            <person name="Capella-Gutierrez S."/>
            <person name="Charrier B."/>
            <person name="Cladiere L."/>
            <person name="Cock J.M."/>
            <person name="Coelho S.M."/>
            <person name="Colleoni C."/>
            <person name="Czjzek M."/>
            <person name="Da Silva C."/>
            <person name="Delage L."/>
            <person name="Denoeud F."/>
            <person name="Deschamps P."/>
            <person name="Dittami S.M."/>
            <person name="Gabaldon T."/>
            <person name="Gachon C.M."/>
            <person name="Groisillier A."/>
            <person name="Herve C."/>
            <person name="Jabbari K."/>
            <person name="Katinka M."/>
            <person name="Kloareg B."/>
            <person name="Kowalczyk N."/>
            <person name="Labadie K."/>
            <person name="Leblanc C."/>
            <person name="Lopez P.J."/>
            <person name="McLachlan D.H."/>
            <person name="Meslet-Cladiere L."/>
            <person name="Moustafa A."/>
            <person name="Nehr Z."/>
            <person name="Nyvall Collen P."/>
            <person name="Panaud O."/>
            <person name="Partensky F."/>
            <person name="Poulain J."/>
            <person name="Rensing S.A."/>
            <person name="Rousvoal S."/>
            <person name="Samson G."/>
            <person name="Symeonidi A."/>
            <person name="Weissenbach J."/>
            <person name="Zambounis A."/>
            <person name="Wincker P."/>
            <person name="Boyen C."/>
        </authorList>
    </citation>
    <scope>NUCLEOTIDE SEQUENCE [LARGE SCALE GENOMIC DNA]</scope>
    <source>
        <strain evidence="3">cv. Stackhouse</strain>
    </source>
</reference>
<proteinExistence type="predicted"/>
<dbReference type="RefSeq" id="XP_005714942.1">
    <property type="nucleotide sequence ID" value="XM_005714885.1"/>
</dbReference>
<protein>
    <submittedName>
        <fullName evidence="1">Uncharacterized protein</fullName>
    </submittedName>
</protein>
<dbReference type="Gramene" id="CDF35126">
    <property type="protein sequence ID" value="CDF35126"/>
    <property type="gene ID" value="CHC_T00003063001"/>
</dbReference>
<dbReference type="Proteomes" id="UP000012073">
    <property type="component" value="Unassembled WGS sequence"/>
</dbReference>
<name>R7QBH3_CHOCR</name>
<keyword evidence="3" id="KW-1185">Reference proteome</keyword>
<evidence type="ECO:0000313" key="1">
    <source>
        <dbReference type="EMBL" id="CDF35123.1"/>
    </source>
</evidence>